<evidence type="ECO:0008006" key="6">
    <source>
        <dbReference type="Google" id="ProtNLM"/>
    </source>
</evidence>
<comment type="caution">
    <text evidence="4">The sequence shown here is derived from an EMBL/GenBank/DDBJ whole genome shotgun (WGS) entry which is preliminary data.</text>
</comment>
<dbReference type="PRINTS" id="PR00775">
    <property type="entry name" value="HEATSHOCK90"/>
</dbReference>
<evidence type="ECO:0000313" key="4">
    <source>
        <dbReference type="EMBL" id="NGY60919.1"/>
    </source>
</evidence>
<name>A0A7C9W037_9PSEU</name>
<feature type="domain" description="wHTH-Hsp90 Na associated" evidence="3">
    <location>
        <begin position="1155"/>
        <end position="1197"/>
    </location>
</feature>
<dbReference type="InterPro" id="IPR020575">
    <property type="entry name" value="Hsp90_N"/>
</dbReference>
<sequence length="1410" mass="154019">MPESDQDPPISASQPDRSFTELTNPHPWSRGALEHEGWDRLKPGRQTEEMRSATAAVVRELAAQWEEARPALADDPWFDDAFAERFTERTRWVIDLVLQDEELTAAEVALLVAFPYLHQAFWAQRAAEVLRSAPDPAVGAFSRGGAKGDLSSFAAEHGSVYRRGAQAAENGDEAASGIGWWLFHRWLVQRPECYHADNVAALLPTALPSPLNSALGAARLMELMRVVQIDPAFLRRADRTTKLKPVVRIAGGSVRQQNVREQFIGYLLVFAHRTAIDPMVLPRVVVNHVGVRDGLVPADVLASIRAVEWDGNRTLTLCTGCGHPATVLALRGQAAMVDSVLTEIVHVVEEESVWLAPLKAMPVHAAADGVVLAAGDDTGHPSTSLGHRFRLADDRIQELLMGEQLYGTPELAIRELYQNALDACRYRDARTTYLTKTRATSLPWKGRISFRQGVDEHGRKFLECADNGIGMGDRELVDVFSRAGVRFADMPEYVEEQADWAGEGIESFPNSRFGIGVLSYFMLADEITVTTCRLDREGSPGRRLEVHIAGPGALFRVRDLGQGTDAGTVVRLWLRHADTPLHCTELLRRILWLSDYEVTSDDMSGRQTWEPHRLSTMAPIGSDALGEDPRRTAGRVVPTQDGNIWWCNTKGAVLADGIWAGTSLFGAVVNLTRHDMPRLTIDRKSIINLDRTLIEGLLRASIPALLESPRSPLSHRWLSTLAEDMPRLADEICEQAIDARYRPWLIAGSEVPIEIVGCFPFDEYVLSAAGVLPPTWSNRIGVWRLEAWLQANSRTGSSTAARPVVPARPSDEILLTADSSTVSEFYRDWLPATSPVETGHVISAALRSQRSPSEVAARLAVLGYSTRTPGKLPSTARATDLQLLGMFRPGKPPWLSPLTPVPHYNVLLAAINTGIAPQGVATRLLELGYDVPATAHLPSAVYPADRVLIQTDERARVLRVEKPVEVAHVLIAAARTNRTPAEVIHRLAELGYEVPALAELPNENDGDDEFILTVHTTQPTHKYVTSPVPLLQITLAAIKSDRSPADVAARLAELGLEVPSSDRTPEFIAQSDLVLTKEQSPNGARSKELHVHSVVTMGHVLSAALRTGQPPGQVARRLAALGYTPPSFDLMPEEVEEDDLVLTSTAIGSDTGHGYSGRLDTWLPTGAQVSFQHIMIAAARTRRSPLDVARRLGRLGFATPPPSVLDLSVGPDDLVLLSSSLDGRPPWLTDAHPASMRSGVVLPLGHVLAAASVLGRPPAEVAARLKALGLRIETTDFPSTADLDSRLLGRAVDPAHWQISRPAEFLWLGKFIPADRLHLLICAERTGLAPVEVARRLIALGIPVEDTGDLPISVDRIDLALLSKSFTGKEPFRSLDAAFPRGQVMSAAFKTRTSPGEALDRVRRLGLTLD</sequence>
<keyword evidence="5" id="KW-1185">Reference proteome</keyword>
<evidence type="ECO:0000259" key="3">
    <source>
        <dbReference type="Pfam" id="PF24410"/>
    </source>
</evidence>
<evidence type="ECO:0000313" key="5">
    <source>
        <dbReference type="Proteomes" id="UP000481360"/>
    </source>
</evidence>
<feature type="domain" description="wHTH-Hsp90 Na associated" evidence="3">
    <location>
        <begin position="943"/>
        <end position="992"/>
    </location>
</feature>
<dbReference type="RefSeq" id="WP_166046883.1">
    <property type="nucleotide sequence ID" value="NZ_JAAMPJ010000004.1"/>
</dbReference>
<organism evidence="4 5">
    <name type="scientific">Lentzea alba</name>
    <dbReference type="NCBI Taxonomy" id="2714351"/>
    <lineage>
        <taxon>Bacteria</taxon>
        <taxon>Bacillati</taxon>
        <taxon>Actinomycetota</taxon>
        <taxon>Actinomycetes</taxon>
        <taxon>Pseudonocardiales</taxon>
        <taxon>Pseudonocardiaceae</taxon>
        <taxon>Lentzea</taxon>
    </lineage>
</organism>
<feature type="domain" description="wHTH-Hsp90 Na associated" evidence="3">
    <location>
        <begin position="807"/>
        <end position="864"/>
    </location>
</feature>
<dbReference type="Proteomes" id="UP000481360">
    <property type="component" value="Unassembled WGS sequence"/>
</dbReference>
<evidence type="ECO:0000259" key="2">
    <source>
        <dbReference type="Pfam" id="PF24401"/>
    </source>
</evidence>
<dbReference type="Gene3D" id="3.30.565.10">
    <property type="entry name" value="Histidine kinase-like ATPase, C-terminal domain"/>
    <property type="match status" value="1"/>
</dbReference>
<feature type="compositionally biased region" description="Polar residues" evidence="1">
    <location>
        <begin position="11"/>
        <end position="23"/>
    </location>
</feature>
<protein>
    <recommendedName>
        <fullName evidence="6">Histidine kinase-, DNA gyrase B-, and HSP90-like ATPase</fullName>
    </recommendedName>
</protein>
<feature type="domain" description="wHTH-Hsp90 Na associated" evidence="3">
    <location>
        <begin position="1354"/>
        <end position="1407"/>
    </location>
</feature>
<dbReference type="Pfam" id="PF24401">
    <property type="entry name" value="iHD-CE"/>
    <property type="match status" value="1"/>
</dbReference>
<dbReference type="InterPro" id="IPR056507">
    <property type="entry name" value="wHTH-HSP90_Na-assoc"/>
</dbReference>
<proteinExistence type="predicted"/>
<dbReference type="SUPFAM" id="SSF55874">
    <property type="entry name" value="ATPase domain of HSP90 chaperone/DNA topoisomerase II/histidine kinase"/>
    <property type="match status" value="1"/>
</dbReference>
<feature type="domain" description="iHD-CE" evidence="2">
    <location>
        <begin position="28"/>
        <end position="370"/>
    </location>
</feature>
<gene>
    <name evidence="4" type="ORF">G7043_18465</name>
</gene>
<feature type="domain" description="wHTH-Hsp90 Na associated" evidence="3">
    <location>
        <begin position="1209"/>
        <end position="1270"/>
    </location>
</feature>
<dbReference type="EMBL" id="JAAMPJ010000004">
    <property type="protein sequence ID" value="NGY60919.1"/>
    <property type="molecule type" value="Genomic_DNA"/>
</dbReference>
<dbReference type="InterPro" id="IPR036890">
    <property type="entry name" value="HATPase_C_sf"/>
</dbReference>
<feature type="domain" description="wHTH-Hsp90 Na associated" evidence="3">
    <location>
        <begin position="877"/>
        <end position="929"/>
    </location>
</feature>
<feature type="compositionally biased region" description="Basic and acidic residues" evidence="1">
    <location>
        <begin position="32"/>
        <end position="47"/>
    </location>
</feature>
<evidence type="ECO:0000256" key="1">
    <source>
        <dbReference type="SAM" id="MobiDB-lite"/>
    </source>
</evidence>
<reference evidence="4 5" key="1">
    <citation type="submission" date="2020-03" db="EMBL/GenBank/DDBJ databases">
        <title>Isolation and identification of active actinomycetes.</title>
        <authorList>
            <person name="Sun X."/>
        </authorList>
    </citation>
    <scope>NUCLEOTIDE SEQUENCE [LARGE SCALE GENOMIC DNA]</scope>
    <source>
        <strain evidence="4 5">NEAU-D13</strain>
    </source>
</reference>
<dbReference type="Pfam" id="PF24410">
    <property type="entry name" value="wHTH-HSP90_Na-assoc"/>
    <property type="match status" value="8"/>
</dbReference>
<feature type="domain" description="wHTH-Hsp90 Na associated" evidence="3">
    <location>
        <begin position="1088"/>
        <end position="1123"/>
    </location>
</feature>
<accession>A0A7C9W037</accession>
<dbReference type="InterPro" id="IPR056506">
    <property type="entry name" value="iHD-CE"/>
</dbReference>
<feature type="region of interest" description="Disordered" evidence="1">
    <location>
        <begin position="1"/>
        <end position="47"/>
    </location>
</feature>
<feature type="domain" description="wHTH-Hsp90 Na associated" evidence="3">
    <location>
        <begin position="1025"/>
        <end position="1056"/>
    </location>
</feature>